<proteinExistence type="predicted"/>
<dbReference type="AlphaFoldDB" id="A0AAV7MW82"/>
<gene>
    <name evidence="1" type="ORF">NDU88_004711</name>
</gene>
<evidence type="ECO:0000313" key="1">
    <source>
        <dbReference type="EMBL" id="KAJ1107319.1"/>
    </source>
</evidence>
<sequence>MWQPRELVLVRGTGRHIFALYMQQMAHTVCFRSVLLRSNWGGLLSSTTLTLFLSDLITCVPPMLHFRTRSGSHSPALIWPPKGKRTRTSGVSSPRFCSCSARPPDHVGVPCGIHFVRHWAFLSQPPDHPMPGRPIVALCRPRIGTHRFAGFL</sequence>
<protein>
    <submittedName>
        <fullName evidence="1">Uncharacterized protein</fullName>
    </submittedName>
</protein>
<accession>A0AAV7MW82</accession>
<evidence type="ECO:0000313" key="2">
    <source>
        <dbReference type="Proteomes" id="UP001066276"/>
    </source>
</evidence>
<dbReference type="EMBL" id="JANPWB010000013">
    <property type="protein sequence ID" value="KAJ1107319.1"/>
    <property type="molecule type" value="Genomic_DNA"/>
</dbReference>
<name>A0AAV7MW82_PLEWA</name>
<dbReference type="Proteomes" id="UP001066276">
    <property type="component" value="Chromosome 9"/>
</dbReference>
<organism evidence="1 2">
    <name type="scientific">Pleurodeles waltl</name>
    <name type="common">Iberian ribbed newt</name>
    <dbReference type="NCBI Taxonomy" id="8319"/>
    <lineage>
        <taxon>Eukaryota</taxon>
        <taxon>Metazoa</taxon>
        <taxon>Chordata</taxon>
        <taxon>Craniata</taxon>
        <taxon>Vertebrata</taxon>
        <taxon>Euteleostomi</taxon>
        <taxon>Amphibia</taxon>
        <taxon>Batrachia</taxon>
        <taxon>Caudata</taxon>
        <taxon>Salamandroidea</taxon>
        <taxon>Salamandridae</taxon>
        <taxon>Pleurodelinae</taxon>
        <taxon>Pleurodeles</taxon>
    </lineage>
</organism>
<reference evidence="1" key="1">
    <citation type="journal article" date="2022" name="bioRxiv">
        <title>Sequencing and chromosome-scale assembly of the giantPleurodeles waltlgenome.</title>
        <authorList>
            <person name="Brown T."/>
            <person name="Elewa A."/>
            <person name="Iarovenko S."/>
            <person name="Subramanian E."/>
            <person name="Araus A.J."/>
            <person name="Petzold A."/>
            <person name="Susuki M."/>
            <person name="Suzuki K.-i.T."/>
            <person name="Hayashi T."/>
            <person name="Toyoda A."/>
            <person name="Oliveira C."/>
            <person name="Osipova E."/>
            <person name="Leigh N.D."/>
            <person name="Simon A."/>
            <person name="Yun M.H."/>
        </authorList>
    </citation>
    <scope>NUCLEOTIDE SEQUENCE</scope>
    <source>
        <strain evidence="1">20211129_DDA</strain>
        <tissue evidence="1">Liver</tissue>
    </source>
</reference>
<keyword evidence="2" id="KW-1185">Reference proteome</keyword>
<comment type="caution">
    <text evidence="1">The sequence shown here is derived from an EMBL/GenBank/DDBJ whole genome shotgun (WGS) entry which is preliminary data.</text>
</comment>